<evidence type="ECO:0000313" key="2">
    <source>
        <dbReference type="Proteomes" id="UP000199584"/>
    </source>
</evidence>
<dbReference type="OrthoDB" id="6412948at2"/>
<sequence>MGKLKVLFHLNEPEKWQGTFSSIINFVKDVGQENADIEVVANGAAVSAFSEKCRIAGGSGETSTSCGKATGELYEEMNKLAQMGIRFVACRNALRMHSLDENMLPPFITVVPAGITEIAKKQAEGYAYIKT</sequence>
<reference evidence="2" key="1">
    <citation type="submission" date="2016-10" db="EMBL/GenBank/DDBJ databases">
        <authorList>
            <person name="Varghese N."/>
            <person name="Submissions S."/>
        </authorList>
    </citation>
    <scope>NUCLEOTIDE SEQUENCE [LARGE SCALE GENOMIC DNA]</scope>
    <source>
        <strain evidence="2">DSM 3669</strain>
    </source>
</reference>
<name>A0A1I6CS69_9FIRM</name>
<accession>A0A1I6CS69</accession>
<dbReference type="Pfam" id="PF02635">
    <property type="entry name" value="DsrE"/>
    <property type="match status" value="1"/>
</dbReference>
<dbReference type="EMBL" id="FOYM01000001">
    <property type="protein sequence ID" value="SFQ95967.1"/>
    <property type="molecule type" value="Genomic_DNA"/>
</dbReference>
<dbReference type="Gene3D" id="3.40.1260.10">
    <property type="entry name" value="DsrEFH-like"/>
    <property type="match status" value="1"/>
</dbReference>
<dbReference type="Proteomes" id="UP000199584">
    <property type="component" value="Unassembled WGS sequence"/>
</dbReference>
<dbReference type="SUPFAM" id="SSF75169">
    <property type="entry name" value="DsrEFH-like"/>
    <property type="match status" value="1"/>
</dbReference>
<protein>
    <submittedName>
        <fullName evidence="1">Uncharacterized protein</fullName>
    </submittedName>
</protein>
<evidence type="ECO:0000313" key="1">
    <source>
        <dbReference type="EMBL" id="SFQ95967.1"/>
    </source>
</evidence>
<dbReference type="InterPro" id="IPR003787">
    <property type="entry name" value="Sulphur_relay_DsrE/F-like"/>
</dbReference>
<dbReference type="RefSeq" id="WP_092481659.1">
    <property type="nucleotide sequence ID" value="NZ_FOYM01000001.1"/>
</dbReference>
<dbReference type="InterPro" id="IPR027396">
    <property type="entry name" value="DsrEFH-like"/>
</dbReference>
<dbReference type="AlphaFoldDB" id="A0A1I6CS69"/>
<dbReference type="PANTHER" id="PTHR37691:SF1">
    <property type="entry name" value="BLR3518 PROTEIN"/>
    <property type="match status" value="1"/>
</dbReference>
<proteinExistence type="predicted"/>
<keyword evidence="2" id="KW-1185">Reference proteome</keyword>
<gene>
    <name evidence="1" type="ORF">SAMN05660706_101285</name>
</gene>
<organism evidence="1 2">
    <name type="scientific">Desulfoscipio geothermicus DSM 3669</name>
    <dbReference type="NCBI Taxonomy" id="1121426"/>
    <lineage>
        <taxon>Bacteria</taxon>
        <taxon>Bacillati</taxon>
        <taxon>Bacillota</taxon>
        <taxon>Clostridia</taxon>
        <taxon>Eubacteriales</taxon>
        <taxon>Desulfallaceae</taxon>
        <taxon>Desulfoscipio</taxon>
    </lineage>
</organism>
<dbReference type="STRING" id="39060.SAMN05660706_101285"/>
<dbReference type="PANTHER" id="PTHR37691">
    <property type="entry name" value="BLR3518 PROTEIN"/>
    <property type="match status" value="1"/>
</dbReference>